<evidence type="ECO:0000313" key="1">
    <source>
        <dbReference type="EMBL" id="GAH23590.1"/>
    </source>
</evidence>
<organism evidence="1">
    <name type="scientific">marine sediment metagenome</name>
    <dbReference type="NCBI Taxonomy" id="412755"/>
    <lineage>
        <taxon>unclassified sequences</taxon>
        <taxon>metagenomes</taxon>
        <taxon>ecological metagenomes</taxon>
    </lineage>
</organism>
<reference evidence="1" key="1">
    <citation type="journal article" date="2014" name="Front. Microbiol.">
        <title>High frequency of phylogenetically diverse reductive dehalogenase-homologous genes in deep subseafloor sedimentary metagenomes.</title>
        <authorList>
            <person name="Kawai M."/>
            <person name="Futagami T."/>
            <person name="Toyoda A."/>
            <person name="Takaki Y."/>
            <person name="Nishi S."/>
            <person name="Hori S."/>
            <person name="Arai W."/>
            <person name="Tsubouchi T."/>
            <person name="Morono Y."/>
            <person name="Uchiyama I."/>
            <person name="Ito T."/>
            <person name="Fujiyama A."/>
            <person name="Inagaki F."/>
            <person name="Takami H."/>
        </authorList>
    </citation>
    <scope>NUCLEOTIDE SEQUENCE</scope>
    <source>
        <strain evidence="1">Expedition CK06-06</strain>
    </source>
</reference>
<dbReference type="AlphaFoldDB" id="X1ETH4"/>
<gene>
    <name evidence="1" type="ORF">S03H2_02096</name>
</gene>
<accession>X1ETH4</accession>
<protein>
    <submittedName>
        <fullName evidence="1">Uncharacterized protein</fullName>
    </submittedName>
</protein>
<proteinExistence type="predicted"/>
<dbReference type="EMBL" id="BARU01000669">
    <property type="protein sequence ID" value="GAH23590.1"/>
    <property type="molecule type" value="Genomic_DNA"/>
</dbReference>
<feature type="non-terminal residue" evidence="1">
    <location>
        <position position="54"/>
    </location>
</feature>
<sequence>MDAKERQALIEDLLKKWQKILRLSEWKIKAVTGTHLQPKEKWGEVKIFDTIFRA</sequence>
<comment type="caution">
    <text evidence="1">The sequence shown here is derived from an EMBL/GenBank/DDBJ whole genome shotgun (WGS) entry which is preliminary data.</text>
</comment>
<name>X1ETH4_9ZZZZ</name>